<dbReference type="SUPFAM" id="SSF53474">
    <property type="entry name" value="alpha/beta-Hydrolases"/>
    <property type="match status" value="1"/>
</dbReference>
<evidence type="ECO:0000256" key="5">
    <source>
        <dbReference type="ARBA" id="ARBA00043667"/>
    </source>
</evidence>
<dbReference type="PANTHER" id="PTHR46118">
    <property type="entry name" value="PROTEIN ABHD11"/>
    <property type="match status" value="1"/>
</dbReference>
<evidence type="ECO:0000256" key="9">
    <source>
        <dbReference type="ARBA" id="ARBA00048504"/>
    </source>
</evidence>
<evidence type="ECO:0000259" key="12">
    <source>
        <dbReference type="Pfam" id="PF00561"/>
    </source>
</evidence>
<evidence type="ECO:0000256" key="11">
    <source>
        <dbReference type="ARBA" id="ARBA00048919"/>
    </source>
</evidence>
<proteinExistence type="evidence at transcript level"/>
<evidence type="ECO:0000256" key="2">
    <source>
        <dbReference type="ARBA" id="ARBA00022801"/>
    </source>
</evidence>
<dbReference type="InterPro" id="IPR029058">
    <property type="entry name" value="AB_hydrolase_fold"/>
</dbReference>
<reference evidence="13" key="1">
    <citation type="journal article" date="2016" name="Mol. Ecol. Resour.">
        <title>Evaluation of the impact of RNA preservation methods of spiders for de novo transcriptome assembly.</title>
        <authorList>
            <person name="Kono N."/>
            <person name="Nakamura H."/>
            <person name="Ito Y."/>
            <person name="Tomita M."/>
            <person name="Arakawa K."/>
        </authorList>
    </citation>
    <scope>NUCLEOTIDE SEQUENCE</scope>
    <source>
        <tissue evidence="13">Whole body</tissue>
    </source>
</reference>
<feature type="domain" description="AB hydrolase-1" evidence="12">
    <location>
        <begin position="25"/>
        <end position="280"/>
    </location>
</feature>
<keyword evidence="2 13" id="KW-0378">Hydrolase</keyword>
<sequence length="295" mass="33701">MEASKAVSISFEHVDPTGEVKEKKNPIIFLHAMLCSKKIWGDIPQTVANSTGRRVYTYDARNHGETTHADESDFSFNFNVDDLFLLMDQIKTEMPEHPEQFILVGHDMGGITAIRAALKEPAKFEMVFIVEMYAKPVSNELIKRTKEFVTTWTKCVQELPEGTPKEDVTKLSVESLYGKLEQWMKQDNEKASYLNGKFEYKKSTTGWDAYYNTNTLVKALEDLEKHQEDYQGVYDGPAYFLYGTKSHYEVNDAKDSMKKHFPKAELVPFEEGSHIFVTDKPAELAKVIGEKINSV</sequence>
<comment type="catalytic activity">
    <reaction evidence="10">
        <text>1-octadecanoyl-2-(9Z-octadecenoyl)-sn-glycerol + H2O = 2-(9Z-octadecenoyl)-glycerol + octadecanoate + H(+)</text>
        <dbReference type="Rhea" id="RHEA:77103"/>
        <dbReference type="ChEBI" id="CHEBI:15377"/>
        <dbReference type="ChEBI" id="CHEBI:15378"/>
        <dbReference type="ChEBI" id="CHEBI:25629"/>
        <dbReference type="ChEBI" id="CHEBI:73990"/>
        <dbReference type="ChEBI" id="CHEBI:75468"/>
    </reaction>
</comment>
<dbReference type="InterPro" id="IPR000073">
    <property type="entry name" value="AB_hydrolase_1"/>
</dbReference>
<dbReference type="Pfam" id="PF00561">
    <property type="entry name" value="Abhydrolase_1"/>
    <property type="match status" value="1"/>
</dbReference>
<evidence type="ECO:0000256" key="10">
    <source>
        <dbReference type="ARBA" id="ARBA00048513"/>
    </source>
</evidence>
<dbReference type="Gene3D" id="3.40.50.1820">
    <property type="entry name" value="alpha/beta hydrolase"/>
    <property type="match status" value="1"/>
</dbReference>
<name>A0A2L2Y596_PARTP</name>
<evidence type="ECO:0000256" key="8">
    <source>
        <dbReference type="ARBA" id="ARBA00048283"/>
    </source>
</evidence>
<dbReference type="PANTHER" id="PTHR46118:SF4">
    <property type="entry name" value="PROTEIN ABHD11"/>
    <property type="match status" value="1"/>
</dbReference>
<accession>A0A2L2Y596</accession>
<evidence type="ECO:0000256" key="4">
    <source>
        <dbReference type="ARBA" id="ARBA00042703"/>
    </source>
</evidence>
<dbReference type="OrthoDB" id="8119704at2759"/>
<evidence type="ECO:0000256" key="6">
    <source>
        <dbReference type="ARBA" id="ARBA00043742"/>
    </source>
</evidence>
<comment type="catalytic activity">
    <reaction evidence="6">
        <text>a 1,3-diacyl-sn-glycerol + H2O = a 1-acyl-sn-glycerol + a fatty acid + H(+)</text>
        <dbReference type="Rhea" id="RHEA:38503"/>
        <dbReference type="ChEBI" id="CHEBI:15377"/>
        <dbReference type="ChEBI" id="CHEBI:15378"/>
        <dbReference type="ChEBI" id="CHEBI:28868"/>
        <dbReference type="ChEBI" id="CHEBI:64683"/>
        <dbReference type="ChEBI" id="CHEBI:77272"/>
    </reaction>
</comment>
<comment type="catalytic activity">
    <reaction evidence="5">
        <text>a 1,2-diacyl-sn-glycerol + H2O = a 2-acylglycerol + a fatty acid + H(+)</text>
        <dbReference type="Rhea" id="RHEA:33275"/>
        <dbReference type="ChEBI" id="CHEBI:15377"/>
        <dbReference type="ChEBI" id="CHEBI:15378"/>
        <dbReference type="ChEBI" id="CHEBI:17389"/>
        <dbReference type="ChEBI" id="CHEBI:17815"/>
        <dbReference type="ChEBI" id="CHEBI:28868"/>
        <dbReference type="EC" id="3.1.1.116"/>
    </reaction>
</comment>
<organism evidence="13">
    <name type="scientific">Parasteatoda tepidariorum</name>
    <name type="common">Common house spider</name>
    <name type="synonym">Achaearanea tepidariorum</name>
    <dbReference type="NCBI Taxonomy" id="114398"/>
    <lineage>
        <taxon>Eukaryota</taxon>
        <taxon>Metazoa</taxon>
        <taxon>Ecdysozoa</taxon>
        <taxon>Arthropoda</taxon>
        <taxon>Chelicerata</taxon>
        <taxon>Arachnida</taxon>
        <taxon>Araneae</taxon>
        <taxon>Araneomorphae</taxon>
        <taxon>Entelegynae</taxon>
        <taxon>Araneoidea</taxon>
        <taxon>Theridiidae</taxon>
        <taxon>Parasteatoda</taxon>
    </lineage>
</organism>
<evidence type="ECO:0000313" key="13">
    <source>
        <dbReference type="EMBL" id="LAA03323.1"/>
    </source>
</evidence>
<comment type="catalytic activity">
    <reaction evidence="11">
        <text>1-octadecanoyl-2-(5Z,8Z,11Z,14Z-eicosatetraenoyl)-sn-glycerol + H2O = 2-(5Z,8Z,11Z,14Z-eicosatetraenoyl)-glycerol + octadecanoate + H(+)</text>
        <dbReference type="Rhea" id="RHEA:38507"/>
        <dbReference type="ChEBI" id="CHEBI:15377"/>
        <dbReference type="ChEBI" id="CHEBI:15378"/>
        <dbReference type="ChEBI" id="CHEBI:25629"/>
        <dbReference type="ChEBI" id="CHEBI:52392"/>
        <dbReference type="ChEBI" id="CHEBI:75728"/>
    </reaction>
</comment>
<comment type="catalytic activity">
    <reaction evidence="9">
        <text>1,2-didecanoylglycerol + H2O = decanoylglycerol + decanoate + H(+)</text>
        <dbReference type="Rhea" id="RHEA:48596"/>
        <dbReference type="ChEBI" id="CHEBI:11152"/>
        <dbReference type="ChEBI" id="CHEBI:15377"/>
        <dbReference type="ChEBI" id="CHEBI:15378"/>
        <dbReference type="ChEBI" id="CHEBI:27689"/>
        <dbReference type="ChEBI" id="CHEBI:90605"/>
    </reaction>
</comment>
<dbReference type="AlphaFoldDB" id="A0A2L2Y596"/>
<dbReference type="EC" id="3.1.1.116" evidence="3"/>
<evidence type="ECO:0000256" key="1">
    <source>
        <dbReference type="ARBA" id="ARBA00008645"/>
    </source>
</evidence>
<dbReference type="GO" id="GO:0016787">
    <property type="term" value="F:hydrolase activity"/>
    <property type="evidence" value="ECO:0007669"/>
    <property type="project" value="UniProtKB-KW"/>
</dbReference>
<evidence type="ECO:0000256" key="3">
    <source>
        <dbReference type="ARBA" id="ARBA00026104"/>
    </source>
</evidence>
<protein>
    <recommendedName>
        <fullName evidence="7">sn-1-specific diacylglycerol lipase ABHD11</fullName>
        <ecNumber evidence="3">3.1.1.116</ecNumber>
    </recommendedName>
    <alternativeName>
        <fullName evidence="4">Alpha/beta hydrolase domain-containing protein 11</fullName>
    </alternativeName>
</protein>
<dbReference type="EMBL" id="IAAA01000805">
    <property type="protein sequence ID" value="LAA03323.1"/>
    <property type="molecule type" value="mRNA"/>
</dbReference>
<evidence type="ECO:0000256" key="7">
    <source>
        <dbReference type="ARBA" id="ARBA00044064"/>
    </source>
</evidence>
<comment type="catalytic activity">
    <reaction evidence="8">
        <text>1-octadecanoyl-2-(4Z,7Z,10Z,13Z,16Z,19Z-docosahexaenoyl)-sn-glycerol + H2O = 2-(4Z,7Z,10Z,13Z,16Z,19Z-docosahexaenoyl)-glycerol + octadecanoate + H(+)</text>
        <dbReference type="Rhea" id="RHEA:77107"/>
        <dbReference type="ChEBI" id="CHEBI:15377"/>
        <dbReference type="ChEBI" id="CHEBI:15378"/>
        <dbReference type="ChEBI" id="CHEBI:25629"/>
        <dbReference type="ChEBI" id="CHEBI:77129"/>
        <dbReference type="ChEBI" id="CHEBI:186738"/>
    </reaction>
</comment>
<comment type="similarity">
    <text evidence="1">Belongs to the AB hydrolase superfamily.</text>
</comment>